<dbReference type="InterPro" id="IPR021109">
    <property type="entry name" value="Peptidase_aspartic_dom_sf"/>
</dbReference>
<evidence type="ECO:0000313" key="1">
    <source>
        <dbReference type="EMBL" id="KAG2191664.1"/>
    </source>
</evidence>
<name>A0A8H7UUV9_9FUNG</name>
<evidence type="ECO:0008006" key="3">
    <source>
        <dbReference type="Google" id="ProtNLM"/>
    </source>
</evidence>
<sequence length="205" mass="22201">MDTYAYNAPGPSTLLTQPYQPIAPKAPTLTNTAINLPTRENIIYDIDNDGNIARRKITPLSERISYDITEDILNRKADINVKDLLIAAPSLKKDLAKSVGEKTKKARPLPLTLAFAEDDDVDTTAIYTEVRIGQFKIKAISDTGSAKTVMSKKLADILELNIDTPANSVFTLGNGARQPALGLIYDVPINLGGKLIVPGSIEVLP</sequence>
<dbReference type="AlphaFoldDB" id="A0A8H7UUV9"/>
<gene>
    <name evidence="1" type="ORF">INT47_008602</name>
</gene>
<evidence type="ECO:0000313" key="2">
    <source>
        <dbReference type="Proteomes" id="UP000603453"/>
    </source>
</evidence>
<protein>
    <recommendedName>
        <fullName evidence="3">Peptidase A2 domain-containing protein</fullName>
    </recommendedName>
</protein>
<dbReference type="Gene3D" id="2.40.70.10">
    <property type="entry name" value="Acid Proteases"/>
    <property type="match status" value="1"/>
</dbReference>
<dbReference type="EMBL" id="JAEPRD010000374">
    <property type="protein sequence ID" value="KAG2191664.1"/>
    <property type="molecule type" value="Genomic_DNA"/>
</dbReference>
<dbReference type="SUPFAM" id="SSF50630">
    <property type="entry name" value="Acid proteases"/>
    <property type="match status" value="1"/>
</dbReference>
<accession>A0A8H7UUV9</accession>
<keyword evidence="2" id="KW-1185">Reference proteome</keyword>
<comment type="caution">
    <text evidence="1">The sequence shown here is derived from an EMBL/GenBank/DDBJ whole genome shotgun (WGS) entry which is preliminary data.</text>
</comment>
<dbReference type="Proteomes" id="UP000603453">
    <property type="component" value="Unassembled WGS sequence"/>
</dbReference>
<proteinExistence type="predicted"/>
<dbReference type="OrthoDB" id="2285352at2759"/>
<organism evidence="1 2">
    <name type="scientific">Mucor saturninus</name>
    <dbReference type="NCBI Taxonomy" id="64648"/>
    <lineage>
        <taxon>Eukaryota</taxon>
        <taxon>Fungi</taxon>
        <taxon>Fungi incertae sedis</taxon>
        <taxon>Mucoromycota</taxon>
        <taxon>Mucoromycotina</taxon>
        <taxon>Mucoromycetes</taxon>
        <taxon>Mucorales</taxon>
        <taxon>Mucorineae</taxon>
        <taxon>Mucoraceae</taxon>
        <taxon>Mucor</taxon>
    </lineage>
</organism>
<reference evidence="1" key="1">
    <citation type="submission" date="2020-12" db="EMBL/GenBank/DDBJ databases">
        <title>Metabolic potential, ecology and presence of endohyphal bacteria is reflected in genomic diversity of Mucoromycotina.</title>
        <authorList>
            <person name="Muszewska A."/>
            <person name="Okrasinska A."/>
            <person name="Steczkiewicz K."/>
            <person name="Drgas O."/>
            <person name="Orlowska M."/>
            <person name="Perlinska-Lenart U."/>
            <person name="Aleksandrzak-Piekarczyk T."/>
            <person name="Szatraj K."/>
            <person name="Zielenkiewicz U."/>
            <person name="Pilsyk S."/>
            <person name="Malc E."/>
            <person name="Mieczkowski P."/>
            <person name="Kruszewska J.S."/>
            <person name="Biernat P."/>
            <person name="Pawlowska J."/>
        </authorList>
    </citation>
    <scope>NUCLEOTIDE SEQUENCE</scope>
    <source>
        <strain evidence="1">WA0000017839</strain>
    </source>
</reference>